<dbReference type="FunFam" id="3.40.50.2000:FF:000021">
    <property type="entry name" value="UDP-glucuronosyltransferase"/>
    <property type="match status" value="1"/>
</dbReference>
<feature type="compositionally biased region" description="Polar residues" evidence="4">
    <location>
        <begin position="72"/>
        <end position="83"/>
    </location>
</feature>
<keyword evidence="3 7" id="KW-0808">Transferase</keyword>
<evidence type="ECO:0000256" key="1">
    <source>
        <dbReference type="ARBA" id="ARBA00009995"/>
    </source>
</evidence>
<evidence type="ECO:0000256" key="2">
    <source>
        <dbReference type="ARBA" id="ARBA00022676"/>
    </source>
</evidence>
<keyword evidence="2" id="KW-0328">Glycosyltransferase</keyword>
<keyword evidence="5" id="KW-0812">Transmembrane</keyword>
<evidence type="ECO:0000256" key="6">
    <source>
        <dbReference type="SAM" id="SignalP"/>
    </source>
</evidence>
<feature type="compositionally biased region" description="Low complexity" evidence="4">
    <location>
        <begin position="36"/>
        <end position="45"/>
    </location>
</feature>
<evidence type="ECO:0000313" key="7">
    <source>
        <dbReference type="EMBL" id="LAB68999.1"/>
    </source>
</evidence>
<name>A0A2P2I4R3_9CRUS</name>
<keyword evidence="5" id="KW-0472">Membrane</keyword>
<protein>
    <submittedName>
        <fullName evidence="7">UDP-glucuronosyltransferase 2C1-like</fullName>
    </submittedName>
</protein>
<evidence type="ECO:0000313" key="8">
    <source>
        <dbReference type="EMBL" id="LAC22446.1"/>
    </source>
</evidence>
<feature type="compositionally biased region" description="Basic and acidic residues" evidence="4">
    <location>
        <begin position="22"/>
        <end position="35"/>
    </location>
</feature>
<keyword evidence="6" id="KW-0732">Signal</keyword>
<proteinExistence type="evidence at transcript level"/>
<dbReference type="Pfam" id="PF00201">
    <property type="entry name" value="UDPGT"/>
    <property type="match status" value="1"/>
</dbReference>
<dbReference type="InterPro" id="IPR002213">
    <property type="entry name" value="UDP_glucos_trans"/>
</dbReference>
<evidence type="ECO:0000256" key="3">
    <source>
        <dbReference type="ARBA" id="ARBA00022679"/>
    </source>
</evidence>
<feature type="compositionally biased region" description="Polar residues" evidence="4">
    <location>
        <begin position="56"/>
        <end position="65"/>
    </location>
</feature>
<feature type="chain" id="PRO_5036046492" evidence="6">
    <location>
        <begin position="20"/>
        <end position="590"/>
    </location>
</feature>
<dbReference type="EMBL" id="IACF01003382">
    <property type="protein sequence ID" value="LAB68999.1"/>
    <property type="molecule type" value="mRNA"/>
</dbReference>
<dbReference type="EMBL" id="IACT01003197">
    <property type="protein sequence ID" value="LAC22446.1"/>
    <property type="molecule type" value="mRNA"/>
</dbReference>
<keyword evidence="5" id="KW-1133">Transmembrane helix</keyword>
<accession>A0A2P2I4R3</accession>
<dbReference type="InterPro" id="IPR050271">
    <property type="entry name" value="UDP-glycosyltransferase"/>
</dbReference>
<reference evidence="8" key="1">
    <citation type="submission" date="2017-11" db="EMBL/GenBank/DDBJ databases">
        <title>The sensing device of the deep-sea amphipod.</title>
        <authorList>
            <person name="Kobayashi H."/>
            <person name="Nagahama T."/>
            <person name="Arai W."/>
            <person name="Sasagawa Y."/>
            <person name="Umeda M."/>
            <person name="Hayashi T."/>
            <person name="Nikaido I."/>
            <person name="Watanabe H."/>
            <person name="Oguri K."/>
            <person name="Kitazato H."/>
            <person name="Fujioka K."/>
            <person name="Kido Y."/>
            <person name="Takami H."/>
        </authorList>
    </citation>
    <scope>NUCLEOTIDE SEQUENCE</scope>
    <source>
        <tissue evidence="8">Whole body</tissue>
    </source>
</reference>
<dbReference type="CDD" id="cd03784">
    <property type="entry name" value="GT1_Gtf-like"/>
    <property type="match status" value="1"/>
</dbReference>
<organism evidence="7">
    <name type="scientific">Hirondellea gigas</name>
    <dbReference type="NCBI Taxonomy" id="1518452"/>
    <lineage>
        <taxon>Eukaryota</taxon>
        <taxon>Metazoa</taxon>
        <taxon>Ecdysozoa</taxon>
        <taxon>Arthropoda</taxon>
        <taxon>Crustacea</taxon>
        <taxon>Multicrustacea</taxon>
        <taxon>Malacostraca</taxon>
        <taxon>Eumalacostraca</taxon>
        <taxon>Peracarida</taxon>
        <taxon>Amphipoda</taxon>
        <taxon>Amphilochidea</taxon>
        <taxon>Lysianassida</taxon>
        <taxon>Lysianassidira</taxon>
        <taxon>Lysianassoidea</taxon>
        <taxon>Lysianassidae</taxon>
        <taxon>Hirondellea</taxon>
    </lineage>
</organism>
<dbReference type="Gene3D" id="3.40.50.2000">
    <property type="entry name" value="Glycogen Phosphorylase B"/>
    <property type="match status" value="1"/>
</dbReference>
<dbReference type="GO" id="GO:0008194">
    <property type="term" value="F:UDP-glycosyltransferase activity"/>
    <property type="evidence" value="ECO:0007669"/>
    <property type="project" value="InterPro"/>
</dbReference>
<feature type="signal peptide" evidence="6">
    <location>
        <begin position="1"/>
        <end position="19"/>
    </location>
</feature>
<feature type="transmembrane region" description="Helical" evidence="5">
    <location>
        <begin position="549"/>
        <end position="568"/>
    </location>
</feature>
<evidence type="ECO:0000256" key="5">
    <source>
        <dbReference type="SAM" id="Phobius"/>
    </source>
</evidence>
<comment type="similarity">
    <text evidence="1">Belongs to the UDP-glycosyltransferase family.</text>
</comment>
<dbReference type="SUPFAM" id="SSF53756">
    <property type="entry name" value="UDP-Glycosyltransferase/glycogen phosphorylase"/>
    <property type="match status" value="1"/>
</dbReference>
<evidence type="ECO:0000256" key="4">
    <source>
        <dbReference type="SAM" id="MobiDB-lite"/>
    </source>
</evidence>
<dbReference type="AlphaFoldDB" id="A0A2P2I4R3"/>
<dbReference type="PANTHER" id="PTHR48043">
    <property type="entry name" value="EG:EG0003.4 PROTEIN-RELATED"/>
    <property type="match status" value="1"/>
</dbReference>
<sequence>MKLPLLVLLVSLLVHMSTAEVRDNKPTPEAKKASDPKAAAPSTKANQGVNVPKAAATSTKASQGVNVPKAAASSTKASQGTNVPKTAALKSAKKAKILFVAPFGSKSHKIFYDGVVEAIADDGHQVTMLTPFERKKVHKNIKDVVFEGNDIGPILPNTFEEGMMSATMTAIEKGPSFCFGALTSQETKSVLLEKYDLVFVSIFFNECFLGVVHAMKVPFVFINPAEMFGPFNARLMGNPTFPSFNYNPMLNFETPLSLYQRTLSAISEVVIDWLLRTNFNRIDVTGQSLGLFGVDTPSTADISTNASLMIVNSVRLAEHPRPYMPNILLTGCIHCRDPQPLPKELEAWVASAGEAGIIFFSLGSAIRSSLLPKEKVEAMVSVFGSLPQKVLWKHDLTKLEQTLPSNVRLTKWASQQDLLGHPRMRLFITHGGLLSTQEATYHGVPILGIPVFGDQEGNMAGAEAQGWGIKLSWDELTQQSLAAAIEHLINNPEKQRNVARIRELMKDAPLTPQQEVVWWTNYLLRTGGAPHLRSGAAGLPWYQLYNTDVWVLLTSGVLLLLWVQYWILRTICRTCYAYTRQKSDDKKKKQ</sequence>
<reference evidence="7" key="2">
    <citation type="journal article" date="2018" name="Biosci. Biotechnol. Biochem.">
        <title>Polysaccharide hydrolase of the hadal zone amphipods Hirondellea gigas.</title>
        <authorList>
            <person name="Kobayashi H."/>
            <person name="Nagahama T."/>
            <person name="Arai W."/>
            <person name="Sasagawa Y."/>
            <person name="Umeda M."/>
            <person name="Hayashi T."/>
            <person name="Nikaido I."/>
            <person name="Watanabe H."/>
            <person name="Oguri K."/>
            <person name="Kitazato H."/>
            <person name="Fujioka K."/>
            <person name="Kido Y."/>
            <person name="Takami H."/>
        </authorList>
    </citation>
    <scope>NUCLEOTIDE SEQUENCE</scope>
    <source>
        <tissue evidence="7">Whole body</tissue>
    </source>
</reference>
<dbReference type="PANTHER" id="PTHR48043:SF159">
    <property type="entry name" value="EG:EG0003.4 PROTEIN-RELATED"/>
    <property type="match status" value="1"/>
</dbReference>
<feature type="region of interest" description="Disordered" evidence="4">
    <location>
        <begin position="22"/>
        <end position="83"/>
    </location>
</feature>